<evidence type="ECO:0000256" key="2">
    <source>
        <dbReference type="SAM" id="MobiDB-lite"/>
    </source>
</evidence>
<protein>
    <submittedName>
        <fullName evidence="3">Uncharacterized protein</fullName>
    </submittedName>
</protein>
<evidence type="ECO:0000313" key="4">
    <source>
        <dbReference type="Proteomes" id="UP001364617"/>
    </source>
</evidence>
<feature type="compositionally biased region" description="Polar residues" evidence="2">
    <location>
        <begin position="195"/>
        <end position="205"/>
    </location>
</feature>
<reference evidence="3 4" key="1">
    <citation type="submission" date="2024-02" db="EMBL/GenBank/DDBJ databases">
        <title>Chromosome-level genome assembly of the Eurasian Minnow (Phoxinus phoxinus).</title>
        <authorList>
            <person name="Oriowo T.O."/>
            <person name="Martin S."/>
            <person name="Stange M."/>
            <person name="Chrysostomakis Y."/>
            <person name="Brown T."/>
            <person name="Winkler S."/>
            <person name="Kukowka S."/>
            <person name="Myers E.W."/>
            <person name="Bohne A."/>
        </authorList>
    </citation>
    <scope>NUCLEOTIDE SEQUENCE [LARGE SCALE GENOMIC DNA]</scope>
    <source>
        <strain evidence="3">ZFMK-TIS-60720</strain>
        <tissue evidence="3">Whole Organism</tissue>
    </source>
</reference>
<evidence type="ECO:0000313" key="3">
    <source>
        <dbReference type="EMBL" id="KAK7145707.1"/>
    </source>
</evidence>
<gene>
    <name evidence="3" type="ORF">R3I93_013444</name>
</gene>
<feature type="compositionally biased region" description="Polar residues" evidence="2">
    <location>
        <begin position="172"/>
        <end position="187"/>
    </location>
</feature>
<proteinExistence type="predicted"/>
<keyword evidence="1" id="KW-0175">Coiled coil</keyword>
<comment type="caution">
    <text evidence="3">The sequence shown here is derived from an EMBL/GenBank/DDBJ whole genome shotgun (WGS) entry which is preliminary data.</text>
</comment>
<sequence>MSCMENIVVYIPKGTCVKNIAVESLSSSTARKIRVALSQHESEKPMPQTVTWICPVELREKEVAVGKDSRETQGQTPLVTKITPGQFLLPVVSSSITAFKVLRAILKTHKPKIQFSGLEPEAASFPSIRDSFQRNAIIVFNGQIFLSVRKSRFRRVRLQNSPSAPSGVCLVSPSQQHQINTPPSRQAQPLPDPSPRSQQNKTQDGQAPVTDLDINPHISPKLVSEEMPEQCCMGKECQKEGEETSESRSASSPPKPPEDLESSQEPNILQQSQILHASARGSEQPEAAAGEREAHEDGNERLEAALLPRAESCLAFDFEQLAQEERINNLRARLREKEAALSIFNSKPTDQI</sequence>
<feature type="compositionally biased region" description="Basic and acidic residues" evidence="2">
    <location>
        <begin position="289"/>
        <end position="303"/>
    </location>
</feature>
<organism evidence="3 4">
    <name type="scientific">Phoxinus phoxinus</name>
    <name type="common">Eurasian minnow</name>
    <dbReference type="NCBI Taxonomy" id="58324"/>
    <lineage>
        <taxon>Eukaryota</taxon>
        <taxon>Metazoa</taxon>
        <taxon>Chordata</taxon>
        <taxon>Craniata</taxon>
        <taxon>Vertebrata</taxon>
        <taxon>Euteleostomi</taxon>
        <taxon>Actinopterygii</taxon>
        <taxon>Neopterygii</taxon>
        <taxon>Teleostei</taxon>
        <taxon>Ostariophysi</taxon>
        <taxon>Cypriniformes</taxon>
        <taxon>Leuciscidae</taxon>
        <taxon>Phoxininae</taxon>
        <taxon>Phoxinus</taxon>
    </lineage>
</organism>
<feature type="coiled-coil region" evidence="1">
    <location>
        <begin position="320"/>
        <end position="347"/>
    </location>
</feature>
<dbReference type="EMBL" id="JAYKXH010000014">
    <property type="protein sequence ID" value="KAK7145707.1"/>
    <property type="molecule type" value="Genomic_DNA"/>
</dbReference>
<feature type="compositionally biased region" description="Polar residues" evidence="2">
    <location>
        <begin position="263"/>
        <end position="275"/>
    </location>
</feature>
<accession>A0AAN9CV13</accession>
<feature type="compositionally biased region" description="Basic and acidic residues" evidence="2">
    <location>
        <begin position="236"/>
        <end position="246"/>
    </location>
</feature>
<feature type="region of interest" description="Disordered" evidence="2">
    <location>
        <begin position="160"/>
        <end position="303"/>
    </location>
</feature>
<name>A0AAN9CV13_9TELE</name>
<evidence type="ECO:0000256" key="1">
    <source>
        <dbReference type="SAM" id="Coils"/>
    </source>
</evidence>
<keyword evidence="4" id="KW-1185">Reference proteome</keyword>
<dbReference type="AlphaFoldDB" id="A0AAN9CV13"/>
<dbReference type="Proteomes" id="UP001364617">
    <property type="component" value="Unassembled WGS sequence"/>
</dbReference>